<sequence>MYQHDTYRGRSYCILPGQSFVDLHEPQWQFGDTISSVRRRPDATCHDNPMFMSP</sequence>
<dbReference type="EMBL" id="JAKRKC020000001">
    <property type="protein sequence ID" value="MCK2215649.1"/>
    <property type="molecule type" value="Genomic_DNA"/>
</dbReference>
<dbReference type="Proteomes" id="UP001317259">
    <property type="component" value="Unassembled WGS sequence"/>
</dbReference>
<dbReference type="Gene3D" id="2.60.20.10">
    <property type="entry name" value="Crystallins"/>
    <property type="match status" value="1"/>
</dbReference>
<protein>
    <submittedName>
        <fullName evidence="1">Uncharacterized protein</fullName>
    </submittedName>
</protein>
<comment type="caution">
    <text evidence="1">The sequence shown here is derived from an EMBL/GenBank/DDBJ whole genome shotgun (WGS) entry which is preliminary data.</text>
</comment>
<organism evidence="1 2">
    <name type="scientific">Actinomadura luzonensis</name>
    <dbReference type="NCBI Taxonomy" id="2805427"/>
    <lineage>
        <taxon>Bacteria</taxon>
        <taxon>Bacillati</taxon>
        <taxon>Actinomycetota</taxon>
        <taxon>Actinomycetes</taxon>
        <taxon>Streptosporangiales</taxon>
        <taxon>Thermomonosporaceae</taxon>
        <taxon>Actinomadura</taxon>
    </lineage>
</organism>
<gene>
    <name evidence="1" type="ORF">MF672_017905</name>
</gene>
<accession>A0ABT0FTI3</accession>
<reference evidence="1 2" key="1">
    <citation type="submission" date="2022-04" db="EMBL/GenBank/DDBJ databases">
        <title>Genome draft of Actinomadura sp. ATCC 31491.</title>
        <authorList>
            <person name="Shi X."/>
            <person name="Du Y."/>
        </authorList>
    </citation>
    <scope>NUCLEOTIDE SEQUENCE [LARGE SCALE GENOMIC DNA]</scope>
    <source>
        <strain evidence="1 2">ATCC 31491</strain>
    </source>
</reference>
<keyword evidence="2" id="KW-1185">Reference proteome</keyword>
<proteinExistence type="predicted"/>
<dbReference type="RefSeq" id="WP_242382435.1">
    <property type="nucleotide sequence ID" value="NZ_JAKRKC020000001.1"/>
</dbReference>
<evidence type="ECO:0000313" key="1">
    <source>
        <dbReference type="EMBL" id="MCK2215649.1"/>
    </source>
</evidence>
<name>A0ABT0FTI3_9ACTN</name>
<evidence type="ECO:0000313" key="2">
    <source>
        <dbReference type="Proteomes" id="UP001317259"/>
    </source>
</evidence>